<dbReference type="SUPFAM" id="SSF53383">
    <property type="entry name" value="PLP-dependent transferases"/>
    <property type="match status" value="1"/>
</dbReference>
<dbReference type="Gene3D" id="3.40.640.10">
    <property type="entry name" value="Type I PLP-dependent aspartate aminotransferase-like (Major domain)"/>
    <property type="match status" value="1"/>
</dbReference>
<feature type="domain" description="Aminotransferase class I/classII large" evidence="2">
    <location>
        <begin position="286"/>
        <end position="417"/>
    </location>
</feature>
<evidence type="ECO:0000259" key="2">
    <source>
        <dbReference type="Pfam" id="PF00155"/>
    </source>
</evidence>
<feature type="compositionally biased region" description="Polar residues" evidence="1">
    <location>
        <begin position="82"/>
        <end position="94"/>
    </location>
</feature>
<sequence>MVSYIITSSRRRPVGVASSSEEYTERQQQSHRMAPPHPPTATATTSSPPTASPPSPITPIDLLRGHPTTRLLATTPFLSATTTVLGTPSSLPQDSRSEIRHPLTYGPDSGNLDVRREIVAWQEELYGGEELDMTPTGSRRSSTSGVSGGGPGGGGEGTGGVEPKEERINLTCGASYGLMNALVQCTSPGTGYTRRAFIVSPAYFLACAIFIDAGFTNLLTALPYPPFPDSTKTLPDILLSHLQADAPSPSNPHVPLHTGLSPIGGLSPNSPRGGKRIYKYVLYCVPTHSNPTGLTWDFESRRRVVEIAREWDVLVLCDDVYDFLSWGDDSGSKPPPPPLPRLVTLDRQLILAHQNGNKGDNDAGNVISNCSFSKLLGPGLRCGWQESATSILARQMADGGANHSGGCPSHFVSVIVGELLRPVSDIEDIEASGDGEKRKKGGKKRKINEIISGVKKVLGERASVFIDACYKYLPPGSEVLGYPPPGESGASGGGIVPSGGGYFLWVSLGPPQPHASPYDAREIVKLAAQGEPPTDGGEGELINKVTVCSGALSECPGVGNEMGFGERWVRIAVSWCEAEEGVEGIRRLGRACRRWIAGVGRSIEV</sequence>
<dbReference type="InParanoid" id="A0A3N4LHL4"/>
<gene>
    <name evidence="3" type="ORF">L211DRAFT_852564</name>
</gene>
<feature type="compositionally biased region" description="Gly residues" evidence="1">
    <location>
        <begin position="146"/>
        <end position="160"/>
    </location>
</feature>
<keyword evidence="3" id="KW-0808">Transferase</keyword>
<reference evidence="3 4" key="1">
    <citation type="journal article" date="2018" name="Nat. Ecol. Evol.">
        <title>Pezizomycetes genomes reveal the molecular basis of ectomycorrhizal truffle lifestyle.</title>
        <authorList>
            <person name="Murat C."/>
            <person name="Payen T."/>
            <person name="Noel B."/>
            <person name="Kuo A."/>
            <person name="Morin E."/>
            <person name="Chen J."/>
            <person name="Kohler A."/>
            <person name="Krizsan K."/>
            <person name="Balestrini R."/>
            <person name="Da Silva C."/>
            <person name="Montanini B."/>
            <person name="Hainaut M."/>
            <person name="Levati E."/>
            <person name="Barry K.W."/>
            <person name="Belfiori B."/>
            <person name="Cichocki N."/>
            <person name="Clum A."/>
            <person name="Dockter R.B."/>
            <person name="Fauchery L."/>
            <person name="Guy J."/>
            <person name="Iotti M."/>
            <person name="Le Tacon F."/>
            <person name="Lindquist E.A."/>
            <person name="Lipzen A."/>
            <person name="Malagnac F."/>
            <person name="Mello A."/>
            <person name="Molinier V."/>
            <person name="Miyauchi S."/>
            <person name="Poulain J."/>
            <person name="Riccioni C."/>
            <person name="Rubini A."/>
            <person name="Sitrit Y."/>
            <person name="Splivallo R."/>
            <person name="Traeger S."/>
            <person name="Wang M."/>
            <person name="Zifcakova L."/>
            <person name="Wipf D."/>
            <person name="Zambonelli A."/>
            <person name="Paolocci F."/>
            <person name="Nowrousian M."/>
            <person name="Ottonello S."/>
            <person name="Baldrian P."/>
            <person name="Spatafora J.W."/>
            <person name="Henrissat B."/>
            <person name="Nagy L.G."/>
            <person name="Aury J.M."/>
            <person name="Wincker P."/>
            <person name="Grigoriev I.V."/>
            <person name="Bonfante P."/>
            <person name="Martin F.M."/>
        </authorList>
    </citation>
    <scope>NUCLEOTIDE SEQUENCE [LARGE SCALE GENOMIC DNA]</scope>
    <source>
        <strain evidence="3 4">ATCC MYA-4762</strain>
    </source>
</reference>
<proteinExistence type="predicted"/>
<feature type="compositionally biased region" description="Low complexity" evidence="1">
    <location>
        <begin position="134"/>
        <end position="145"/>
    </location>
</feature>
<name>A0A3N4LHL4_9PEZI</name>
<dbReference type="InterPro" id="IPR004839">
    <property type="entry name" value="Aminotransferase_I/II_large"/>
</dbReference>
<dbReference type="Gene3D" id="3.90.1150.10">
    <property type="entry name" value="Aspartate Aminotransferase, domain 1"/>
    <property type="match status" value="1"/>
</dbReference>
<dbReference type="GO" id="GO:0047536">
    <property type="term" value="F:2-aminoadipate transaminase activity"/>
    <property type="evidence" value="ECO:0007669"/>
    <property type="project" value="TreeGrafter"/>
</dbReference>
<dbReference type="PANTHER" id="PTHR42858">
    <property type="entry name" value="AMINOTRANSFERASE"/>
    <property type="match status" value="1"/>
</dbReference>
<feature type="compositionally biased region" description="Low complexity" evidence="1">
    <location>
        <begin position="40"/>
        <end position="49"/>
    </location>
</feature>
<accession>A0A3N4LHL4</accession>
<dbReference type="CDD" id="cd00609">
    <property type="entry name" value="AAT_like"/>
    <property type="match status" value="1"/>
</dbReference>
<dbReference type="Proteomes" id="UP000267821">
    <property type="component" value="Unassembled WGS sequence"/>
</dbReference>
<dbReference type="STRING" id="1051890.A0A3N4LHL4"/>
<evidence type="ECO:0000313" key="4">
    <source>
        <dbReference type="Proteomes" id="UP000267821"/>
    </source>
</evidence>
<feature type="region of interest" description="Disordered" evidence="1">
    <location>
        <begin position="127"/>
        <end position="163"/>
    </location>
</feature>
<dbReference type="AlphaFoldDB" id="A0A3N4LHL4"/>
<keyword evidence="4" id="KW-1185">Reference proteome</keyword>
<dbReference type="EMBL" id="ML121576">
    <property type="protein sequence ID" value="RPB20161.1"/>
    <property type="molecule type" value="Genomic_DNA"/>
</dbReference>
<evidence type="ECO:0000313" key="3">
    <source>
        <dbReference type="EMBL" id="RPB20161.1"/>
    </source>
</evidence>
<feature type="compositionally biased region" description="Polar residues" evidence="1">
    <location>
        <begin position="17"/>
        <end position="31"/>
    </location>
</feature>
<dbReference type="InterPro" id="IPR015421">
    <property type="entry name" value="PyrdxlP-dep_Trfase_major"/>
</dbReference>
<dbReference type="InterPro" id="IPR015422">
    <property type="entry name" value="PyrdxlP-dep_Trfase_small"/>
</dbReference>
<dbReference type="PANTHER" id="PTHR42858:SF1">
    <property type="entry name" value="LD15494P"/>
    <property type="match status" value="1"/>
</dbReference>
<dbReference type="InterPro" id="IPR015424">
    <property type="entry name" value="PyrdxlP-dep_Trfase"/>
</dbReference>
<feature type="region of interest" description="Disordered" evidence="1">
    <location>
        <begin position="1"/>
        <end position="63"/>
    </location>
</feature>
<dbReference type="GO" id="GO:0030170">
    <property type="term" value="F:pyridoxal phosphate binding"/>
    <property type="evidence" value="ECO:0007669"/>
    <property type="project" value="InterPro"/>
</dbReference>
<feature type="region of interest" description="Disordered" evidence="1">
    <location>
        <begin position="82"/>
        <end position="111"/>
    </location>
</feature>
<dbReference type="FunCoup" id="A0A3N4LHL4">
    <property type="interactions" value="54"/>
</dbReference>
<evidence type="ECO:0000256" key="1">
    <source>
        <dbReference type="SAM" id="MobiDB-lite"/>
    </source>
</evidence>
<dbReference type="Pfam" id="PF00155">
    <property type="entry name" value="Aminotran_1_2"/>
    <property type="match status" value="1"/>
</dbReference>
<organism evidence="3 4">
    <name type="scientific">Terfezia boudieri ATCC MYA-4762</name>
    <dbReference type="NCBI Taxonomy" id="1051890"/>
    <lineage>
        <taxon>Eukaryota</taxon>
        <taxon>Fungi</taxon>
        <taxon>Dikarya</taxon>
        <taxon>Ascomycota</taxon>
        <taxon>Pezizomycotina</taxon>
        <taxon>Pezizomycetes</taxon>
        <taxon>Pezizales</taxon>
        <taxon>Pezizaceae</taxon>
        <taxon>Terfezia</taxon>
    </lineage>
</organism>
<dbReference type="OrthoDB" id="7042322at2759"/>
<protein>
    <submittedName>
        <fullName evidence="3">PLP-dependent transferase</fullName>
    </submittedName>
</protein>